<name>A0A4C1UXI6_EUMVA</name>
<gene>
    <name evidence="1" type="ORF">EVAR_75940_1</name>
</gene>
<keyword evidence="2" id="KW-1185">Reference proteome</keyword>
<proteinExistence type="predicted"/>
<accession>A0A4C1UXI6</accession>
<dbReference type="EMBL" id="BGZK01000236">
    <property type="protein sequence ID" value="GBP30716.1"/>
    <property type="molecule type" value="Genomic_DNA"/>
</dbReference>
<dbReference type="AlphaFoldDB" id="A0A4C1UXI6"/>
<evidence type="ECO:0000313" key="2">
    <source>
        <dbReference type="Proteomes" id="UP000299102"/>
    </source>
</evidence>
<dbReference type="Proteomes" id="UP000299102">
    <property type="component" value="Unassembled WGS sequence"/>
</dbReference>
<evidence type="ECO:0000313" key="1">
    <source>
        <dbReference type="EMBL" id="GBP30716.1"/>
    </source>
</evidence>
<comment type="caution">
    <text evidence="1">The sequence shown here is derived from an EMBL/GenBank/DDBJ whole genome shotgun (WGS) entry which is preliminary data.</text>
</comment>
<protein>
    <submittedName>
        <fullName evidence="1">Uncharacterized protein</fullName>
    </submittedName>
</protein>
<organism evidence="1 2">
    <name type="scientific">Eumeta variegata</name>
    <name type="common">Bagworm moth</name>
    <name type="synonym">Eumeta japonica</name>
    <dbReference type="NCBI Taxonomy" id="151549"/>
    <lineage>
        <taxon>Eukaryota</taxon>
        <taxon>Metazoa</taxon>
        <taxon>Ecdysozoa</taxon>
        <taxon>Arthropoda</taxon>
        <taxon>Hexapoda</taxon>
        <taxon>Insecta</taxon>
        <taxon>Pterygota</taxon>
        <taxon>Neoptera</taxon>
        <taxon>Endopterygota</taxon>
        <taxon>Lepidoptera</taxon>
        <taxon>Glossata</taxon>
        <taxon>Ditrysia</taxon>
        <taxon>Tineoidea</taxon>
        <taxon>Psychidae</taxon>
        <taxon>Oiketicinae</taxon>
        <taxon>Eumeta</taxon>
    </lineage>
</organism>
<reference evidence="1 2" key="1">
    <citation type="journal article" date="2019" name="Commun. Biol.">
        <title>The bagworm genome reveals a unique fibroin gene that provides high tensile strength.</title>
        <authorList>
            <person name="Kono N."/>
            <person name="Nakamura H."/>
            <person name="Ohtoshi R."/>
            <person name="Tomita M."/>
            <person name="Numata K."/>
            <person name="Arakawa K."/>
        </authorList>
    </citation>
    <scope>NUCLEOTIDE SEQUENCE [LARGE SCALE GENOMIC DNA]</scope>
</reference>
<sequence>MGFNHIQWKLTCVLQINREKTCIHDFYCPDDGKGEQRKEYAKTVSCHVGNVTAFSYTSYAHECDDTVALLETAITQSVNEHTPWIAISPETHLLVNIRGDDTCTQSNTTVQWLLTLTSAVYRCL</sequence>